<dbReference type="GO" id="GO:0005524">
    <property type="term" value="F:ATP binding"/>
    <property type="evidence" value="ECO:0007669"/>
    <property type="project" value="UniProtKB-KW"/>
</dbReference>
<name>A0A9P9WEK2_9PEZI</name>
<feature type="domain" description="Protein kinase" evidence="15">
    <location>
        <begin position="85"/>
        <end position="386"/>
    </location>
</feature>
<evidence type="ECO:0000313" key="17">
    <source>
        <dbReference type="Proteomes" id="UP000829685"/>
    </source>
</evidence>
<comment type="catalytic activity">
    <reaction evidence="12">
        <text>L-threonyl-[protein] + ATP = O-phospho-L-threonyl-[protein] + ADP + H(+)</text>
        <dbReference type="Rhea" id="RHEA:46608"/>
        <dbReference type="Rhea" id="RHEA-COMP:11060"/>
        <dbReference type="Rhea" id="RHEA-COMP:11605"/>
        <dbReference type="ChEBI" id="CHEBI:15378"/>
        <dbReference type="ChEBI" id="CHEBI:30013"/>
        <dbReference type="ChEBI" id="CHEBI:30616"/>
        <dbReference type="ChEBI" id="CHEBI:61977"/>
        <dbReference type="ChEBI" id="CHEBI:456216"/>
        <dbReference type="EC" id="2.7.11.1"/>
    </reaction>
</comment>
<dbReference type="PANTHER" id="PTHR43671:SF13">
    <property type="entry name" value="SERINE_THREONINE-PROTEIN KINASE NEK2"/>
    <property type="match status" value="1"/>
</dbReference>
<dbReference type="PROSITE" id="PS00109">
    <property type="entry name" value="PROTEIN_KINASE_TYR"/>
    <property type="match status" value="1"/>
</dbReference>
<comment type="caution">
    <text evidence="16">The sequence shown here is derived from an EMBL/GenBank/DDBJ whole genome shotgun (WGS) entry which is preliminary data.</text>
</comment>
<dbReference type="Gene3D" id="1.10.510.10">
    <property type="entry name" value="Transferase(Phosphotransferase) domain 1"/>
    <property type="match status" value="1"/>
</dbReference>
<dbReference type="GO" id="GO:0004674">
    <property type="term" value="F:protein serine/threonine kinase activity"/>
    <property type="evidence" value="ECO:0007669"/>
    <property type="project" value="UniProtKB-EC"/>
</dbReference>
<dbReference type="EMBL" id="JAFIMR010000034">
    <property type="protein sequence ID" value="KAI1859453.1"/>
    <property type="molecule type" value="Genomic_DNA"/>
</dbReference>
<evidence type="ECO:0000256" key="4">
    <source>
        <dbReference type="ARBA" id="ARBA00013948"/>
    </source>
</evidence>
<evidence type="ECO:0000256" key="5">
    <source>
        <dbReference type="ARBA" id="ARBA00019973"/>
    </source>
</evidence>
<evidence type="ECO:0000256" key="14">
    <source>
        <dbReference type="SAM" id="MobiDB-lite"/>
    </source>
</evidence>
<evidence type="ECO:0000256" key="13">
    <source>
        <dbReference type="ARBA" id="ARBA00048679"/>
    </source>
</evidence>
<dbReference type="InterPro" id="IPR050660">
    <property type="entry name" value="NEK_Ser/Thr_kinase"/>
</dbReference>
<dbReference type="InterPro" id="IPR008266">
    <property type="entry name" value="Tyr_kinase_AS"/>
</dbReference>
<comment type="function">
    <text evidence="1">Component of the EKC/KEOPS complex that is required for the formation of a threonylcarbamoyl group on adenosine at position 37 (t(6)A37) in tRNAs that read codons beginning with adenine. The complex is probably involved in the transfer of the threonylcarbamoyl moiety of threonylcarbamoyl-AMP (TC-AMP) to the N6 group of A37. BUD32 has ATPase activity in the context of the EKC/KEOPS complex and likely plays a supporting role to the catalytic subunit KAE1. The EKC/KEOPS complex also promotes both telomere uncapping and telomere elongation. The complex is required for efficient recruitment of transcriptional coactivators.</text>
</comment>
<evidence type="ECO:0000256" key="6">
    <source>
        <dbReference type="ARBA" id="ARBA00022679"/>
    </source>
</evidence>
<sequence>MSTGRPYRYRGVRLSIADVDDDDNAPVRQWFDGNDEEARRRRRKDSDDPAEDPDYDPDVDADIDYVRPRRRRKELELNHANLARKGLILLDIRGGYDRVFLVHGENGDGEGSSDNGSDPTRNLRKFSLDLPEDLRISTWDGGDESACVLPADASCFVQIKAWQQLDNDTYSLYFEYLNGGSLEDVLRNFHQANYTPIPESFIWHVTEQLATAFAFLHFGIEPGTNDKPNNWTRVYHRDFSENNVFIHYPSPRTGSLPRSGFEPHAFPRVALGDFGDSGVAGDDESKLHYGTLNSTELKDWQDIYDLGSILRALCMTHVEYHYQGIHGDYQYADERYLEDVNHHPNSPGYSDELIGLLQRFERPDQELDNILDEDAWKAMPADANWIINALLPAARNRMQNYRNPPGGKPRGYYDDMDVSWTRPDELMPFRFFKDLADPVDRPNYAGDWDNGFPDGKDDRRGLNGRELDMAKLRSLRKLPWPAYEVVDLHWYVAAPTFTPSIGPPLCATQWHMGMPLFTR</sequence>
<dbReference type="AlphaFoldDB" id="A0A9P9WEK2"/>
<comment type="catalytic activity">
    <reaction evidence="13">
        <text>L-seryl-[protein] + ATP = O-phospho-L-seryl-[protein] + ADP + H(+)</text>
        <dbReference type="Rhea" id="RHEA:17989"/>
        <dbReference type="Rhea" id="RHEA-COMP:9863"/>
        <dbReference type="Rhea" id="RHEA-COMP:11604"/>
        <dbReference type="ChEBI" id="CHEBI:15378"/>
        <dbReference type="ChEBI" id="CHEBI:29999"/>
        <dbReference type="ChEBI" id="CHEBI:30616"/>
        <dbReference type="ChEBI" id="CHEBI:83421"/>
        <dbReference type="ChEBI" id="CHEBI:456216"/>
        <dbReference type="EC" id="2.7.11.1"/>
    </reaction>
</comment>
<dbReference type="EC" id="2.7.11.1" evidence="3"/>
<proteinExistence type="predicted"/>
<evidence type="ECO:0000256" key="12">
    <source>
        <dbReference type="ARBA" id="ARBA00047899"/>
    </source>
</evidence>
<evidence type="ECO:0000256" key="3">
    <source>
        <dbReference type="ARBA" id="ARBA00012513"/>
    </source>
</evidence>
<evidence type="ECO:0000256" key="1">
    <source>
        <dbReference type="ARBA" id="ARBA00003747"/>
    </source>
</evidence>
<evidence type="ECO:0000256" key="10">
    <source>
        <dbReference type="ARBA" id="ARBA00030980"/>
    </source>
</evidence>
<dbReference type="Proteomes" id="UP000829685">
    <property type="component" value="Unassembled WGS sequence"/>
</dbReference>
<evidence type="ECO:0000256" key="7">
    <source>
        <dbReference type="ARBA" id="ARBA00022741"/>
    </source>
</evidence>
<evidence type="ECO:0000256" key="11">
    <source>
        <dbReference type="ARBA" id="ARBA00033194"/>
    </source>
</evidence>
<protein>
    <recommendedName>
        <fullName evidence="5">EKC/KEOPS complex subunit BUD32</fullName>
        <ecNumber evidence="3">2.7.11.1</ecNumber>
    </recommendedName>
    <alternativeName>
        <fullName evidence="10 11">Atypical Serine/threonine protein kinase BUD32</fullName>
    </alternativeName>
    <alternativeName>
        <fullName evidence="4">EKC/KEOPS complex subunit bud32</fullName>
    </alternativeName>
</protein>
<evidence type="ECO:0000313" key="16">
    <source>
        <dbReference type="EMBL" id="KAI1859453.1"/>
    </source>
</evidence>
<organism evidence="16 17">
    <name type="scientific">Neoarthrinium moseri</name>
    <dbReference type="NCBI Taxonomy" id="1658444"/>
    <lineage>
        <taxon>Eukaryota</taxon>
        <taxon>Fungi</taxon>
        <taxon>Dikarya</taxon>
        <taxon>Ascomycota</taxon>
        <taxon>Pezizomycotina</taxon>
        <taxon>Sordariomycetes</taxon>
        <taxon>Xylariomycetidae</taxon>
        <taxon>Amphisphaeriales</taxon>
        <taxon>Apiosporaceae</taxon>
        <taxon>Neoarthrinium</taxon>
    </lineage>
</organism>
<keyword evidence="6" id="KW-0808">Transferase</keyword>
<evidence type="ECO:0000256" key="2">
    <source>
        <dbReference type="ARBA" id="ARBA00011534"/>
    </source>
</evidence>
<keyword evidence="7" id="KW-0547">Nucleotide-binding</keyword>
<dbReference type="PANTHER" id="PTHR43671">
    <property type="entry name" value="SERINE/THREONINE-PROTEIN KINASE NEK"/>
    <property type="match status" value="1"/>
</dbReference>
<reference evidence="16" key="1">
    <citation type="submission" date="2021-03" db="EMBL/GenBank/DDBJ databases">
        <title>Revisited historic fungal species revealed as producer of novel bioactive compounds through whole genome sequencing and comparative genomics.</title>
        <authorList>
            <person name="Vignolle G.A."/>
            <person name="Hochenegger N."/>
            <person name="Mach R.L."/>
            <person name="Mach-Aigner A.R."/>
            <person name="Javad Rahimi M."/>
            <person name="Salim K.A."/>
            <person name="Chan C.M."/>
            <person name="Lim L.B.L."/>
            <person name="Cai F."/>
            <person name="Druzhinina I.S."/>
            <person name="U'Ren J.M."/>
            <person name="Derntl C."/>
        </authorList>
    </citation>
    <scope>NUCLEOTIDE SEQUENCE</scope>
    <source>
        <strain evidence="16">TUCIM 5799</strain>
    </source>
</reference>
<accession>A0A9P9WEK2</accession>
<keyword evidence="9" id="KW-0067">ATP-binding</keyword>
<dbReference type="PROSITE" id="PS50011">
    <property type="entry name" value="PROTEIN_KINASE_DOM"/>
    <property type="match status" value="1"/>
</dbReference>
<evidence type="ECO:0000256" key="9">
    <source>
        <dbReference type="ARBA" id="ARBA00022840"/>
    </source>
</evidence>
<dbReference type="InterPro" id="IPR000719">
    <property type="entry name" value="Prot_kinase_dom"/>
</dbReference>
<keyword evidence="17" id="KW-1185">Reference proteome</keyword>
<feature type="region of interest" description="Disordered" evidence="14">
    <location>
        <begin position="23"/>
        <end position="62"/>
    </location>
</feature>
<feature type="compositionally biased region" description="Basic and acidic residues" evidence="14">
    <location>
        <begin position="36"/>
        <end position="47"/>
    </location>
</feature>
<evidence type="ECO:0000259" key="15">
    <source>
        <dbReference type="PROSITE" id="PS50011"/>
    </source>
</evidence>
<evidence type="ECO:0000256" key="8">
    <source>
        <dbReference type="ARBA" id="ARBA00022777"/>
    </source>
</evidence>
<dbReference type="SUPFAM" id="SSF56112">
    <property type="entry name" value="Protein kinase-like (PK-like)"/>
    <property type="match status" value="1"/>
</dbReference>
<gene>
    <name evidence="16" type="ORF">JX265_010456</name>
</gene>
<dbReference type="InterPro" id="IPR011009">
    <property type="entry name" value="Kinase-like_dom_sf"/>
</dbReference>
<comment type="subunit">
    <text evidence="2">Component of the EKC/KEOPS complex composed of at least BUD32, CGI121, GON7, KAE1 and PCC1; the whole complex dimerizes.</text>
</comment>
<feature type="compositionally biased region" description="Acidic residues" evidence="14">
    <location>
        <begin position="48"/>
        <end position="62"/>
    </location>
</feature>
<keyword evidence="8" id="KW-0418">Kinase</keyword>